<evidence type="ECO:0000256" key="1">
    <source>
        <dbReference type="ARBA" id="ARBA00022490"/>
    </source>
</evidence>
<accession>A0A0G0QWZ7</accession>
<name>A0A0G0QWZ7_9BACT</name>
<protein>
    <submittedName>
        <fullName evidence="6">Cytidylate kinase</fullName>
    </submittedName>
</protein>
<dbReference type="Pfam" id="PF13189">
    <property type="entry name" value="Cytidylate_kin2"/>
    <property type="match status" value="1"/>
</dbReference>
<dbReference type="Proteomes" id="UP000034799">
    <property type="component" value="Unassembled WGS sequence"/>
</dbReference>
<keyword evidence="1" id="KW-0963">Cytoplasm</keyword>
<keyword evidence="4 6" id="KW-0418">Kinase</keyword>
<evidence type="ECO:0000313" key="6">
    <source>
        <dbReference type="EMBL" id="KKR06157.1"/>
    </source>
</evidence>
<dbReference type="Gene3D" id="3.40.50.300">
    <property type="entry name" value="P-loop containing nucleotide triphosphate hydrolases"/>
    <property type="match status" value="1"/>
</dbReference>
<organism evidence="6 7">
    <name type="scientific">candidate division WS6 bacterium GW2011_GWF2_39_15</name>
    <dbReference type="NCBI Taxonomy" id="1619100"/>
    <lineage>
        <taxon>Bacteria</taxon>
        <taxon>Candidatus Dojkabacteria</taxon>
    </lineage>
</organism>
<dbReference type="GO" id="GO:0016776">
    <property type="term" value="F:phosphotransferase activity, phosphate group as acceptor"/>
    <property type="evidence" value="ECO:0007669"/>
    <property type="project" value="InterPro"/>
</dbReference>
<gene>
    <name evidence="6" type="ORF">UT34_C0001G0197</name>
</gene>
<evidence type="ECO:0000256" key="5">
    <source>
        <dbReference type="ARBA" id="ARBA00022840"/>
    </source>
</evidence>
<dbReference type="InterPro" id="IPR011892">
    <property type="entry name" value="Cyt_kin_arch"/>
</dbReference>
<dbReference type="GO" id="GO:0016301">
    <property type="term" value="F:kinase activity"/>
    <property type="evidence" value="ECO:0007669"/>
    <property type="project" value="UniProtKB-KW"/>
</dbReference>
<reference evidence="6 7" key="1">
    <citation type="journal article" date="2015" name="Nature">
        <title>rRNA introns, odd ribosomes, and small enigmatic genomes across a large radiation of phyla.</title>
        <authorList>
            <person name="Brown C.T."/>
            <person name="Hug L.A."/>
            <person name="Thomas B.C."/>
            <person name="Sharon I."/>
            <person name="Castelle C.J."/>
            <person name="Singh A."/>
            <person name="Wilkins M.J."/>
            <person name="Williams K.H."/>
            <person name="Banfield J.F."/>
        </authorList>
    </citation>
    <scope>NUCLEOTIDE SEQUENCE [LARGE SCALE GENOMIC DNA]</scope>
</reference>
<dbReference type="GO" id="GO:0006139">
    <property type="term" value="P:nucleobase-containing compound metabolic process"/>
    <property type="evidence" value="ECO:0007669"/>
    <property type="project" value="InterPro"/>
</dbReference>
<sequence length="203" mass="23292">MKADLKRPRELGMLIVVGGPGGSGSSTIAKMLAKFYGLHRIYGGELMRGYAKQKGMSLEDFIKYIDENNLENEYDRKIDRSLIKHAYTKDVLIESKIFAYLAFKYRVPTTVKIWLTASREVRAMRALLKDNIHSGLDSDEYKKALDDLDIRYESDSKRYKEIYGVDYSSPKLYNDIVIDSSKINELSTFNLVVKLINDGGFYK</sequence>
<dbReference type="EMBL" id="LBWK01000001">
    <property type="protein sequence ID" value="KKR06157.1"/>
    <property type="molecule type" value="Genomic_DNA"/>
</dbReference>
<dbReference type="SUPFAM" id="SSF52540">
    <property type="entry name" value="P-loop containing nucleoside triphosphate hydrolases"/>
    <property type="match status" value="1"/>
</dbReference>
<evidence type="ECO:0000313" key="7">
    <source>
        <dbReference type="Proteomes" id="UP000034799"/>
    </source>
</evidence>
<evidence type="ECO:0000256" key="4">
    <source>
        <dbReference type="ARBA" id="ARBA00022777"/>
    </source>
</evidence>
<dbReference type="STRING" id="1619100.UT34_C0001G0197"/>
<keyword evidence="3" id="KW-0547">Nucleotide-binding</keyword>
<evidence type="ECO:0000256" key="3">
    <source>
        <dbReference type="ARBA" id="ARBA00022741"/>
    </source>
</evidence>
<keyword evidence="5" id="KW-0067">ATP-binding</keyword>
<dbReference type="InterPro" id="IPR027417">
    <property type="entry name" value="P-loop_NTPase"/>
</dbReference>
<evidence type="ECO:0000256" key="2">
    <source>
        <dbReference type="ARBA" id="ARBA00022679"/>
    </source>
</evidence>
<proteinExistence type="predicted"/>
<dbReference type="GO" id="GO:0005524">
    <property type="term" value="F:ATP binding"/>
    <property type="evidence" value="ECO:0007669"/>
    <property type="project" value="UniProtKB-KW"/>
</dbReference>
<keyword evidence="2" id="KW-0808">Transferase</keyword>
<comment type="caution">
    <text evidence="6">The sequence shown here is derived from an EMBL/GenBank/DDBJ whole genome shotgun (WGS) entry which is preliminary data.</text>
</comment>
<dbReference type="AlphaFoldDB" id="A0A0G0QWZ7"/>
<dbReference type="NCBIfam" id="TIGR02173">
    <property type="entry name" value="cyt_kin_arch"/>
    <property type="match status" value="1"/>
</dbReference>